<dbReference type="PANTHER" id="PTHR12968:SF2">
    <property type="entry name" value="B9 DOMAIN-CONTAINING PROTEIN 2"/>
    <property type="match status" value="1"/>
</dbReference>
<evidence type="ECO:0000256" key="7">
    <source>
        <dbReference type="ARBA" id="ARBA00023212"/>
    </source>
</evidence>
<feature type="region of interest" description="Disordered" evidence="11">
    <location>
        <begin position="743"/>
        <end position="797"/>
    </location>
</feature>
<feature type="compositionally biased region" description="Polar residues" evidence="11">
    <location>
        <begin position="743"/>
        <end position="754"/>
    </location>
</feature>
<feature type="region of interest" description="Disordered" evidence="11">
    <location>
        <begin position="483"/>
        <end position="530"/>
    </location>
</feature>
<feature type="compositionally biased region" description="Low complexity" evidence="11">
    <location>
        <begin position="621"/>
        <end position="631"/>
    </location>
</feature>
<feature type="compositionally biased region" description="Basic residues" evidence="11">
    <location>
        <begin position="177"/>
        <end position="186"/>
    </location>
</feature>
<dbReference type="Pfam" id="PF07162">
    <property type="entry name" value="B9-C2"/>
    <property type="match status" value="1"/>
</dbReference>
<dbReference type="GO" id="GO:0008270">
    <property type="term" value="F:zinc ion binding"/>
    <property type="evidence" value="ECO:0007669"/>
    <property type="project" value="UniProtKB-KW"/>
</dbReference>
<keyword evidence="4" id="KW-0863">Zinc-finger</keyword>
<evidence type="ECO:0000313" key="15">
    <source>
        <dbReference type="EMBL" id="CAF3671536.1"/>
    </source>
</evidence>
<keyword evidence="8" id="KW-0966">Cell projection</keyword>
<evidence type="ECO:0000313" key="14">
    <source>
        <dbReference type="EMBL" id="CAF1114355.1"/>
    </source>
</evidence>
<evidence type="ECO:0000256" key="2">
    <source>
        <dbReference type="ARBA" id="ARBA00022490"/>
    </source>
</evidence>
<evidence type="ECO:0000256" key="1">
    <source>
        <dbReference type="ARBA" id="ARBA00004120"/>
    </source>
</evidence>
<keyword evidence="2" id="KW-0963">Cytoplasm</keyword>
<feature type="region of interest" description="Disordered" evidence="11">
    <location>
        <begin position="168"/>
        <end position="191"/>
    </location>
</feature>
<dbReference type="InterPro" id="IPR013087">
    <property type="entry name" value="Znf_C2H2_type"/>
</dbReference>
<evidence type="ECO:0000313" key="16">
    <source>
        <dbReference type="EMBL" id="CAF3878457.1"/>
    </source>
</evidence>
<dbReference type="GO" id="GO:0003676">
    <property type="term" value="F:nucleic acid binding"/>
    <property type="evidence" value="ECO:0007669"/>
    <property type="project" value="InterPro"/>
</dbReference>
<sequence>MAEVHVIGSISGGSGFPDESLFCKWKIHAGSAWRVLQGEQEGQTQVDSPSHEPVAYWCHPIDIHFATKGLQGTLQVWHQDLYGRTELYSYGFCHIPVSPGYHELDVVTWRPKGSLAEELKTQFIGGSSQLKSFASNSFQYKNFNQPDDYSPFNANSQDVINATATIFQQQSPGSRRLSSKSQKRRSTVPAVNNGNTPVTVLCDICSIPITSLIVFESHVKGKQHQRKLQTILRNNPTFKPLSYNDLCQPIPQKPLNNPVVFEQNPVPQASLPQIPTAPSIPTSTSSLVIQKQMPITTSVDKVAFNNTTLKPIAPQSKIPPLIPSKTLLCNICNISCNSDEMLNAHIQGKKHQLKAKMNVLNNLPITRSCETVSAGEVETKFPCVICGLELSTIEQLRSHENSKKHKAKMKEAALCAEQISGLSIDYDKYKLSDAQKKIIAEKDNNCFDYHCQVCNKMMTGRLQLVLHIKSQGHARKANVMPNTRWGQQRGSRPLFRGSRGVGNFRGSNVRGQVHKNPGLRGRGSRGNIRGRARMDTNSRRSDFGRSNALSADQQTNVVFRYDKDPNYNQNPMVLNETKPFVFGGFDENTDVTQTHINQSLDQLAKVANEQQNLKPKRQGQNNNMKRFNNNNTPSEQGNANKRLKSYGPVYSNTVNYTQVQKQQMNRYNNGDQQQYQHPFCQTDGPSTLPTYSTSQHDQSYHHQNYPLPPSPTNSNTNYSFNNYYSTNDQTAVKCESDYSSYMTNPNNNRLSQQPLVPPSWISRSAPSSLPPWHSSTADPPSPKNYGITGNYHQFGPY</sequence>
<dbReference type="InterPro" id="IPR022755">
    <property type="entry name" value="Znf_C2H2_jaz"/>
</dbReference>
<dbReference type="Proteomes" id="UP000677228">
    <property type="component" value="Unassembled WGS sequence"/>
</dbReference>
<feature type="compositionally biased region" description="Polar residues" evidence="11">
    <location>
        <begin position="683"/>
        <end position="697"/>
    </location>
</feature>
<feature type="region of interest" description="Disordered" evidence="11">
    <location>
        <begin position="671"/>
        <end position="717"/>
    </location>
</feature>
<evidence type="ECO:0000313" key="13">
    <source>
        <dbReference type="EMBL" id="CAF0889025.1"/>
    </source>
</evidence>
<feature type="domain" description="C2H2-type" evidence="12">
    <location>
        <begin position="383"/>
        <end position="405"/>
    </location>
</feature>
<dbReference type="EMBL" id="CAJOBC010005863">
    <property type="protein sequence ID" value="CAF3878457.1"/>
    <property type="molecule type" value="Genomic_DNA"/>
</dbReference>
<protein>
    <recommendedName>
        <fullName evidence="10">B9 domain-containing protein 2</fullName>
    </recommendedName>
</protein>
<evidence type="ECO:0000313" key="17">
    <source>
        <dbReference type="Proteomes" id="UP000663829"/>
    </source>
</evidence>
<dbReference type="GO" id="GO:0060271">
    <property type="term" value="P:cilium assembly"/>
    <property type="evidence" value="ECO:0007669"/>
    <property type="project" value="TreeGrafter"/>
</dbReference>
<evidence type="ECO:0000259" key="12">
    <source>
        <dbReference type="PROSITE" id="PS00028"/>
    </source>
</evidence>
<dbReference type="InterPro" id="IPR003604">
    <property type="entry name" value="Matrin/U1-like-C_Znf_C2H2"/>
</dbReference>
<dbReference type="Proteomes" id="UP000681722">
    <property type="component" value="Unassembled WGS sequence"/>
</dbReference>
<keyword evidence="5" id="KW-0970">Cilium biogenesis/degradation</keyword>
<dbReference type="Pfam" id="PF12171">
    <property type="entry name" value="zf-C2H2_jaz"/>
    <property type="match status" value="1"/>
</dbReference>
<organism evidence="14 17">
    <name type="scientific">Didymodactylos carnosus</name>
    <dbReference type="NCBI Taxonomy" id="1234261"/>
    <lineage>
        <taxon>Eukaryota</taxon>
        <taxon>Metazoa</taxon>
        <taxon>Spiralia</taxon>
        <taxon>Gnathifera</taxon>
        <taxon>Rotifera</taxon>
        <taxon>Eurotatoria</taxon>
        <taxon>Bdelloidea</taxon>
        <taxon>Philodinida</taxon>
        <taxon>Philodinidae</taxon>
        <taxon>Didymodactylos</taxon>
    </lineage>
</organism>
<proteinExistence type="inferred from homology"/>
<dbReference type="SMART" id="SM00451">
    <property type="entry name" value="ZnF_U1"/>
    <property type="match status" value="4"/>
</dbReference>
<dbReference type="Proteomes" id="UP000663829">
    <property type="component" value="Unassembled WGS sequence"/>
</dbReference>
<evidence type="ECO:0000256" key="5">
    <source>
        <dbReference type="ARBA" id="ARBA00022794"/>
    </source>
</evidence>
<keyword evidence="7" id="KW-0206">Cytoskeleton</keyword>
<reference evidence="14" key="1">
    <citation type="submission" date="2021-02" db="EMBL/GenBank/DDBJ databases">
        <authorList>
            <person name="Nowell W R."/>
        </authorList>
    </citation>
    <scope>NUCLEOTIDE SEQUENCE</scope>
</reference>
<comment type="similarity">
    <text evidence="9">Belongs to the B9D family.</text>
</comment>
<feature type="region of interest" description="Disordered" evidence="11">
    <location>
        <begin position="612"/>
        <end position="646"/>
    </location>
</feature>
<dbReference type="GO" id="GO:0036038">
    <property type="term" value="C:MKS complex"/>
    <property type="evidence" value="ECO:0007669"/>
    <property type="project" value="TreeGrafter"/>
</dbReference>
<dbReference type="Gene3D" id="3.30.160.60">
    <property type="entry name" value="Classic Zinc Finger"/>
    <property type="match status" value="3"/>
</dbReference>
<accession>A0A814Q3Z3</accession>
<dbReference type="InterPro" id="IPR036236">
    <property type="entry name" value="Znf_C2H2_sf"/>
</dbReference>
<evidence type="ECO:0000256" key="6">
    <source>
        <dbReference type="ARBA" id="ARBA00022833"/>
    </source>
</evidence>
<evidence type="ECO:0000256" key="4">
    <source>
        <dbReference type="ARBA" id="ARBA00022771"/>
    </source>
</evidence>
<comment type="caution">
    <text evidence="14">The sequence shown here is derived from an EMBL/GenBank/DDBJ whole genome shotgun (WGS) entry which is preliminary data.</text>
</comment>
<evidence type="ECO:0000256" key="3">
    <source>
        <dbReference type="ARBA" id="ARBA00022723"/>
    </source>
</evidence>
<feature type="compositionally biased region" description="Polar residues" evidence="11">
    <location>
        <begin position="761"/>
        <end position="778"/>
    </location>
</feature>
<dbReference type="SMART" id="SM00355">
    <property type="entry name" value="ZnF_C2H2"/>
    <property type="match status" value="4"/>
</dbReference>
<dbReference type="EMBL" id="CAJNOK010003128">
    <property type="protein sequence ID" value="CAF0889025.1"/>
    <property type="molecule type" value="Genomic_DNA"/>
</dbReference>
<evidence type="ECO:0000256" key="8">
    <source>
        <dbReference type="ARBA" id="ARBA00023273"/>
    </source>
</evidence>
<dbReference type="PANTHER" id="PTHR12968">
    <property type="entry name" value="B9 DOMAIN-CONTAINING"/>
    <property type="match status" value="1"/>
</dbReference>
<dbReference type="Pfam" id="PF12874">
    <property type="entry name" value="zf-met"/>
    <property type="match status" value="3"/>
</dbReference>
<dbReference type="OrthoDB" id="184109at2759"/>
<dbReference type="PROSITE" id="PS51381">
    <property type="entry name" value="C2_B9"/>
    <property type="match status" value="1"/>
</dbReference>
<keyword evidence="6" id="KW-0862">Zinc</keyword>
<keyword evidence="3" id="KW-0479">Metal-binding</keyword>
<evidence type="ECO:0000256" key="11">
    <source>
        <dbReference type="SAM" id="MobiDB-lite"/>
    </source>
</evidence>
<dbReference type="AlphaFoldDB" id="A0A814Q3Z3"/>
<dbReference type="InterPro" id="IPR010796">
    <property type="entry name" value="C2_B9-type_dom"/>
</dbReference>
<comment type="subcellular location">
    <subcellularLocation>
        <location evidence="1">Cytoplasm</location>
        <location evidence="1">Cytoskeleton</location>
        <location evidence="1">Cilium basal body</location>
    </subcellularLocation>
</comment>
<evidence type="ECO:0000256" key="9">
    <source>
        <dbReference type="ARBA" id="ARBA00038411"/>
    </source>
</evidence>
<name>A0A814Q3Z3_9BILA</name>
<dbReference type="SUPFAM" id="SSF57667">
    <property type="entry name" value="beta-beta-alpha zinc fingers"/>
    <property type="match status" value="4"/>
</dbReference>
<dbReference type="EMBL" id="CAJOBA010003129">
    <property type="protein sequence ID" value="CAF3671536.1"/>
    <property type="molecule type" value="Genomic_DNA"/>
</dbReference>
<keyword evidence="17" id="KW-1185">Reference proteome</keyword>
<feature type="domain" description="C2H2-type" evidence="12">
    <location>
        <begin position="451"/>
        <end position="473"/>
    </location>
</feature>
<dbReference type="EMBL" id="CAJNOQ010005863">
    <property type="protein sequence ID" value="CAF1114355.1"/>
    <property type="molecule type" value="Genomic_DNA"/>
</dbReference>
<gene>
    <name evidence="14" type="ORF">GPM918_LOCUS19384</name>
    <name evidence="13" type="ORF">OVA965_LOCUS9024</name>
    <name evidence="16" type="ORF">SRO942_LOCUS19381</name>
    <name evidence="15" type="ORF">TMI583_LOCUS9020</name>
</gene>
<evidence type="ECO:0000256" key="10">
    <source>
        <dbReference type="ARBA" id="ARBA00039272"/>
    </source>
</evidence>
<dbReference type="PROSITE" id="PS00028">
    <property type="entry name" value="ZINC_FINGER_C2H2_1"/>
    <property type="match status" value="2"/>
</dbReference>
<dbReference type="Proteomes" id="UP000682733">
    <property type="component" value="Unassembled WGS sequence"/>
</dbReference>